<gene>
    <name evidence="3" type="ORF">SAMN05518684_11154</name>
</gene>
<dbReference type="Proteomes" id="UP000198571">
    <property type="component" value="Unassembled WGS sequence"/>
</dbReference>
<proteinExistence type="predicted"/>
<feature type="transmembrane region" description="Helical" evidence="1">
    <location>
        <begin position="178"/>
        <end position="196"/>
    </location>
</feature>
<feature type="transmembrane region" description="Helical" evidence="1">
    <location>
        <begin position="75"/>
        <end position="96"/>
    </location>
</feature>
<dbReference type="AlphaFoldDB" id="A0A1H9VLD7"/>
<keyword evidence="4" id="KW-1185">Reference proteome</keyword>
<dbReference type="Pfam" id="PF04892">
    <property type="entry name" value="VanZ"/>
    <property type="match status" value="1"/>
</dbReference>
<dbReference type="EMBL" id="FOGT01000011">
    <property type="protein sequence ID" value="SES22157.1"/>
    <property type="molecule type" value="Genomic_DNA"/>
</dbReference>
<protein>
    <submittedName>
        <fullName evidence="3">VanZ like family protein</fullName>
    </submittedName>
</protein>
<keyword evidence="1" id="KW-1133">Transmembrane helix</keyword>
<keyword evidence="1" id="KW-0812">Transmembrane</keyword>
<accession>A0A1H9VLD7</accession>
<feature type="transmembrane region" description="Helical" evidence="1">
    <location>
        <begin position="7"/>
        <end position="25"/>
    </location>
</feature>
<dbReference type="STRING" id="1601833.SAMN05518684_11154"/>
<evidence type="ECO:0000259" key="2">
    <source>
        <dbReference type="Pfam" id="PF04892"/>
    </source>
</evidence>
<dbReference type="NCBIfam" id="NF037970">
    <property type="entry name" value="vanZ_1"/>
    <property type="match status" value="1"/>
</dbReference>
<evidence type="ECO:0000256" key="1">
    <source>
        <dbReference type="SAM" id="Phobius"/>
    </source>
</evidence>
<organism evidence="3 4">
    <name type="scientific">Salipaludibacillus aurantiacus</name>
    <dbReference type="NCBI Taxonomy" id="1601833"/>
    <lineage>
        <taxon>Bacteria</taxon>
        <taxon>Bacillati</taxon>
        <taxon>Bacillota</taxon>
        <taxon>Bacilli</taxon>
        <taxon>Bacillales</taxon>
        <taxon>Bacillaceae</taxon>
    </lineage>
</organism>
<feature type="transmembrane region" description="Helical" evidence="1">
    <location>
        <begin position="108"/>
        <end position="126"/>
    </location>
</feature>
<feature type="transmembrane region" description="Helical" evidence="1">
    <location>
        <begin position="203"/>
        <end position="219"/>
    </location>
</feature>
<reference evidence="4" key="1">
    <citation type="submission" date="2016-10" db="EMBL/GenBank/DDBJ databases">
        <authorList>
            <person name="Varghese N."/>
            <person name="Submissions S."/>
        </authorList>
    </citation>
    <scope>NUCLEOTIDE SEQUENCE [LARGE SCALE GENOMIC DNA]</scope>
    <source>
        <strain evidence="4">S9</strain>
    </source>
</reference>
<evidence type="ECO:0000313" key="3">
    <source>
        <dbReference type="EMBL" id="SES22157.1"/>
    </source>
</evidence>
<dbReference type="OrthoDB" id="291892at2"/>
<sequence length="262" mass="29178">MTFWKFTILNLLPVIIIMAVIYTASSQTADQQDISPLLDRVTDENVLRETAVSLKERVDFVADRAISFAASHPQFVLAGMAGAAALMVAVFFRLFQSTDSFAKKSIKSLVYTGLIFIFLAAVTAAVKSDAVIELLRSYVSLDHLRRILQWIDFTYAGTAVSLESHGVDGLLEFLLRKTAHFFLFALLGFFLFLSVYRLSGRPFLSFAASLIIVIVYAALDEYRQTFIPSRSGLVEDVILDTVGGIFGTAMAWLKKSFSKWLE</sequence>
<dbReference type="RefSeq" id="WP_093053408.1">
    <property type="nucleotide sequence ID" value="NZ_FOGT01000011.1"/>
</dbReference>
<evidence type="ECO:0000313" key="4">
    <source>
        <dbReference type="Proteomes" id="UP000198571"/>
    </source>
</evidence>
<dbReference type="InterPro" id="IPR006976">
    <property type="entry name" value="VanZ-like"/>
</dbReference>
<keyword evidence="1" id="KW-0472">Membrane</keyword>
<name>A0A1H9VLD7_9BACI</name>
<feature type="domain" description="VanZ-like" evidence="2">
    <location>
        <begin position="86"/>
        <end position="253"/>
    </location>
</feature>